<reference evidence="10" key="2">
    <citation type="journal article" date="2021" name="PeerJ">
        <title>Extensive microbial diversity within the chicken gut microbiome revealed by metagenomics and culture.</title>
        <authorList>
            <person name="Gilroy R."/>
            <person name="Ravi A."/>
            <person name="Getino M."/>
            <person name="Pursley I."/>
            <person name="Horton D.L."/>
            <person name="Alikhan N.F."/>
            <person name="Baker D."/>
            <person name="Gharbi K."/>
            <person name="Hall N."/>
            <person name="Watson M."/>
            <person name="Adriaenssens E.M."/>
            <person name="Foster-Nyarko E."/>
            <person name="Jarju S."/>
            <person name="Secka A."/>
            <person name="Antonio M."/>
            <person name="Oren A."/>
            <person name="Chaudhuri R.R."/>
            <person name="La Ragione R."/>
            <person name="Hildebrand F."/>
            <person name="Pallen M.J."/>
        </authorList>
    </citation>
    <scope>NUCLEOTIDE SEQUENCE</scope>
    <source>
        <strain evidence="10">1748</strain>
    </source>
</reference>
<dbReference type="InterPro" id="IPR050079">
    <property type="entry name" value="DEAD_box_RNA_helicase"/>
</dbReference>
<keyword evidence="3 10" id="KW-0347">Helicase</keyword>
<dbReference type="PROSITE" id="PS51195">
    <property type="entry name" value="Q_MOTIF"/>
    <property type="match status" value="1"/>
</dbReference>
<comment type="similarity">
    <text evidence="5">Belongs to the DEAD box helicase family.</text>
</comment>
<proteinExistence type="inferred from homology"/>
<dbReference type="PROSITE" id="PS51194">
    <property type="entry name" value="HELICASE_CTER"/>
    <property type="match status" value="1"/>
</dbReference>
<organism evidence="10 11">
    <name type="scientific">Candidatus Scatoplasma merdavium</name>
    <dbReference type="NCBI Taxonomy" id="2840932"/>
    <lineage>
        <taxon>Bacteria</taxon>
        <taxon>Bacillati</taxon>
        <taxon>Bacillota</taxon>
        <taxon>Bacilli</taxon>
        <taxon>Bacillales</taxon>
        <taxon>Candidatus Scatoplasma</taxon>
    </lineage>
</organism>
<dbReference type="CDD" id="cd18787">
    <property type="entry name" value="SF2_C_DEAD"/>
    <property type="match status" value="1"/>
</dbReference>
<dbReference type="EMBL" id="JADING010000002">
    <property type="protein sequence ID" value="MBO8413868.1"/>
    <property type="molecule type" value="Genomic_DNA"/>
</dbReference>
<dbReference type="AlphaFoldDB" id="A0A9D9D8G7"/>
<evidence type="ECO:0000256" key="4">
    <source>
        <dbReference type="ARBA" id="ARBA00022840"/>
    </source>
</evidence>
<evidence type="ECO:0000259" key="7">
    <source>
        <dbReference type="PROSITE" id="PS51192"/>
    </source>
</evidence>
<keyword evidence="2" id="KW-0378">Hydrolase</keyword>
<dbReference type="InterPro" id="IPR014014">
    <property type="entry name" value="RNA_helicase_DEAD_Q_motif"/>
</dbReference>
<feature type="domain" description="Helicase ATP-binding" evidence="7">
    <location>
        <begin position="32"/>
        <end position="196"/>
    </location>
</feature>
<dbReference type="GO" id="GO:0005524">
    <property type="term" value="F:ATP binding"/>
    <property type="evidence" value="ECO:0007669"/>
    <property type="project" value="UniProtKB-KW"/>
</dbReference>
<evidence type="ECO:0000256" key="3">
    <source>
        <dbReference type="ARBA" id="ARBA00022806"/>
    </source>
</evidence>
<feature type="short sequence motif" description="Q motif" evidence="6">
    <location>
        <begin position="1"/>
        <end position="29"/>
    </location>
</feature>
<sequence length="445" mass="51273">MKFSAFKLDPNLIKELNRLGYLEMTEIQQKAIPYLLRNESGVFKAPTGSGKTLCYLAPILSDLDTNKGVQALIVLPTNLLIEQVKSNFEQFASYKKVKVAVLDTEISKASLKESQVVLTTPNKLYSELYKLDNSNLKRIVLDEGDMLLFDQKEETDLAQAIQSAKLSGAKKFLFTASIPEHLDAFTKKFIKANKVINVENKGEITSSNVTHYMLDIKHVDPLKALVEFIKAKNPYKLLVFVSNADNPEKIASYLNKQGIQASYVSKELSNSEVRKRTRDFKEDRYSILIATDRLARGFDDDSISDVLSYSLPLNLDYYFHRAGRCGRYDKKGNSYVFYSEDNNSEAKKLYSRFDKFKFAVLKSGEISYLKERSPKPKINNKYLEKEIKHNIYKLRSSKVKPNYKKKVRQMIERTKKKHKEDVIKKNLAERNKKEGTSFSYFEKKR</sequence>
<dbReference type="InterPro" id="IPR027417">
    <property type="entry name" value="P-loop_NTPase"/>
</dbReference>
<dbReference type="InterPro" id="IPR014001">
    <property type="entry name" value="Helicase_ATP-bd"/>
</dbReference>
<feature type="domain" description="Helicase C-terminal" evidence="8">
    <location>
        <begin position="221"/>
        <end position="395"/>
    </location>
</feature>
<dbReference type="GO" id="GO:0003676">
    <property type="term" value="F:nucleic acid binding"/>
    <property type="evidence" value="ECO:0007669"/>
    <property type="project" value="InterPro"/>
</dbReference>
<comment type="caution">
    <text evidence="10">The sequence shown here is derived from an EMBL/GenBank/DDBJ whole genome shotgun (WGS) entry which is preliminary data.</text>
</comment>
<evidence type="ECO:0000256" key="1">
    <source>
        <dbReference type="ARBA" id="ARBA00022741"/>
    </source>
</evidence>
<dbReference type="PROSITE" id="PS51192">
    <property type="entry name" value="HELICASE_ATP_BIND_1"/>
    <property type="match status" value="1"/>
</dbReference>
<evidence type="ECO:0000256" key="6">
    <source>
        <dbReference type="PROSITE-ProRule" id="PRU00552"/>
    </source>
</evidence>
<dbReference type="Pfam" id="PF00270">
    <property type="entry name" value="DEAD"/>
    <property type="match status" value="1"/>
</dbReference>
<dbReference type="Gene3D" id="3.40.50.300">
    <property type="entry name" value="P-loop containing nucleotide triphosphate hydrolases"/>
    <property type="match status" value="2"/>
</dbReference>
<keyword evidence="1" id="KW-0547">Nucleotide-binding</keyword>
<evidence type="ECO:0000256" key="2">
    <source>
        <dbReference type="ARBA" id="ARBA00022801"/>
    </source>
</evidence>
<dbReference type="SMART" id="SM00487">
    <property type="entry name" value="DEXDc"/>
    <property type="match status" value="1"/>
</dbReference>
<dbReference type="InterPro" id="IPR011545">
    <property type="entry name" value="DEAD/DEAH_box_helicase_dom"/>
</dbReference>
<keyword evidence="4" id="KW-0067">ATP-binding</keyword>
<dbReference type="Pfam" id="PF00271">
    <property type="entry name" value="Helicase_C"/>
    <property type="match status" value="1"/>
</dbReference>
<feature type="domain" description="DEAD-box RNA helicase Q" evidence="9">
    <location>
        <begin position="1"/>
        <end position="29"/>
    </location>
</feature>
<gene>
    <name evidence="10" type="ORF">IAC78_00080</name>
</gene>
<accession>A0A9D9D8G7</accession>
<dbReference type="SMART" id="SM00490">
    <property type="entry name" value="HELICc"/>
    <property type="match status" value="1"/>
</dbReference>
<evidence type="ECO:0000259" key="9">
    <source>
        <dbReference type="PROSITE" id="PS51195"/>
    </source>
</evidence>
<evidence type="ECO:0000256" key="5">
    <source>
        <dbReference type="ARBA" id="ARBA00038437"/>
    </source>
</evidence>
<reference evidence="10" key="1">
    <citation type="submission" date="2020-10" db="EMBL/GenBank/DDBJ databases">
        <authorList>
            <person name="Gilroy R."/>
        </authorList>
    </citation>
    <scope>NUCLEOTIDE SEQUENCE</scope>
    <source>
        <strain evidence="10">1748</strain>
    </source>
</reference>
<dbReference type="InterPro" id="IPR001650">
    <property type="entry name" value="Helicase_C-like"/>
</dbReference>
<evidence type="ECO:0000313" key="11">
    <source>
        <dbReference type="Proteomes" id="UP000823629"/>
    </source>
</evidence>
<dbReference type="SUPFAM" id="SSF52540">
    <property type="entry name" value="P-loop containing nucleoside triphosphate hydrolases"/>
    <property type="match status" value="1"/>
</dbReference>
<dbReference type="Proteomes" id="UP000823629">
    <property type="component" value="Unassembled WGS sequence"/>
</dbReference>
<evidence type="ECO:0000313" key="10">
    <source>
        <dbReference type="EMBL" id="MBO8413868.1"/>
    </source>
</evidence>
<protein>
    <submittedName>
        <fullName evidence="10">DEAD/DEAH box helicase</fullName>
    </submittedName>
</protein>
<dbReference type="GO" id="GO:0005829">
    <property type="term" value="C:cytosol"/>
    <property type="evidence" value="ECO:0007669"/>
    <property type="project" value="TreeGrafter"/>
</dbReference>
<dbReference type="InterPro" id="IPR044742">
    <property type="entry name" value="DEAD/DEAH_RhlB"/>
</dbReference>
<dbReference type="PANTHER" id="PTHR47959">
    <property type="entry name" value="ATP-DEPENDENT RNA HELICASE RHLE-RELATED"/>
    <property type="match status" value="1"/>
</dbReference>
<evidence type="ECO:0000259" key="8">
    <source>
        <dbReference type="PROSITE" id="PS51194"/>
    </source>
</evidence>
<dbReference type="GO" id="GO:0003724">
    <property type="term" value="F:RNA helicase activity"/>
    <property type="evidence" value="ECO:0007669"/>
    <property type="project" value="InterPro"/>
</dbReference>
<dbReference type="PANTHER" id="PTHR47959:SF1">
    <property type="entry name" value="ATP-DEPENDENT RNA HELICASE DBPA"/>
    <property type="match status" value="1"/>
</dbReference>
<dbReference type="CDD" id="cd00268">
    <property type="entry name" value="DEADc"/>
    <property type="match status" value="1"/>
</dbReference>
<dbReference type="GO" id="GO:0016787">
    <property type="term" value="F:hydrolase activity"/>
    <property type="evidence" value="ECO:0007669"/>
    <property type="project" value="UniProtKB-KW"/>
</dbReference>
<name>A0A9D9D8G7_9BACL</name>